<reference evidence="1 2" key="1">
    <citation type="submission" date="2016-06" db="EMBL/GenBank/DDBJ databases">
        <title>Acetobacter pasteurianus NBRC 3188 whole genome sequencing project.</title>
        <authorList>
            <person name="Matsutani M."/>
            <person name="Shiwa Y."/>
            <person name="Okamoto-Kainuma A."/>
            <person name="Ishikawa M."/>
            <person name="Koizumi Y."/>
            <person name="Yoshikawa H."/>
            <person name="Yakushi T."/>
            <person name="Matsushita K."/>
        </authorList>
    </citation>
    <scope>NUCLEOTIDE SEQUENCE [LARGE SCALE GENOMIC DNA]</scope>
    <source>
        <strain evidence="1 2">NBRC 3188</strain>
    </source>
</reference>
<organism evidence="1 2">
    <name type="scientific">Acetobacter pasteurianus NBRC 3188</name>
    <dbReference type="NCBI Taxonomy" id="1226663"/>
    <lineage>
        <taxon>Bacteria</taxon>
        <taxon>Pseudomonadati</taxon>
        <taxon>Pseudomonadota</taxon>
        <taxon>Alphaproteobacteria</taxon>
        <taxon>Acetobacterales</taxon>
        <taxon>Acetobacteraceae</taxon>
        <taxon>Acetobacter</taxon>
    </lineage>
</organism>
<gene>
    <name evidence="1" type="ORF">NBRC3188_0108</name>
</gene>
<dbReference type="AlphaFoldDB" id="A0A401WQ10"/>
<comment type="caution">
    <text evidence="1">The sequence shown here is derived from an EMBL/GenBank/DDBJ whole genome shotgun (WGS) entry which is preliminary data.</text>
</comment>
<evidence type="ECO:0000313" key="1">
    <source>
        <dbReference type="EMBL" id="GCD51411.1"/>
    </source>
</evidence>
<dbReference type="EMBL" id="BDES01000002">
    <property type="protein sequence ID" value="GCD51411.1"/>
    <property type="molecule type" value="Genomic_DNA"/>
</dbReference>
<dbReference type="Proteomes" id="UP000287300">
    <property type="component" value="Unassembled WGS sequence"/>
</dbReference>
<evidence type="ECO:0000313" key="2">
    <source>
        <dbReference type="Proteomes" id="UP000287300"/>
    </source>
</evidence>
<accession>A0A401WQ10</accession>
<dbReference type="RefSeq" id="WP_124294897.1">
    <property type="nucleotide sequence ID" value="NZ_BDES01000002.1"/>
</dbReference>
<proteinExistence type="predicted"/>
<name>A0A401WQ10_ACEPA</name>
<protein>
    <submittedName>
        <fullName evidence="1">Uncharacterized protein</fullName>
    </submittedName>
</protein>
<sequence>MEKIYSEIRKMDQGDQIELLFRLGRELTRNSCIAGSDERDMFEQFIDRTMYEYDDEYWGY</sequence>